<dbReference type="RefSeq" id="XP_003095401.2">
    <property type="nucleotide sequence ID" value="XM_003095353.2"/>
</dbReference>
<dbReference type="Proteomes" id="UP000008281">
    <property type="component" value="Unassembled WGS sequence"/>
</dbReference>
<keyword evidence="2" id="KW-1185">Reference proteome</keyword>
<reference evidence="1" key="1">
    <citation type="submission" date="2007-07" db="EMBL/GenBank/DDBJ databases">
        <title>PCAP assembly of the Caenorhabditis remanei genome.</title>
        <authorList>
            <consortium name="The Caenorhabditis remanei Sequencing Consortium"/>
            <person name="Wilson R.K."/>
        </authorList>
    </citation>
    <scope>NUCLEOTIDE SEQUENCE [LARGE SCALE GENOMIC DNA]</scope>
    <source>
        <strain evidence="1">PB4641</strain>
    </source>
</reference>
<accession>E3N839</accession>
<dbReference type="CTD" id="9807919"/>
<dbReference type="OrthoDB" id="5830052at2759"/>
<dbReference type="AlphaFoldDB" id="E3N839"/>
<name>E3N839_CAERE</name>
<dbReference type="GeneID" id="9807919"/>
<dbReference type="EMBL" id="DS268554">
    <property type="protein sequence ID" value="EFO89315.1"/>
    <property type="molecule type" value="Genomic_DNA"/>
</dbReference>
<dbReference type="eggNOG" id="ENOG502THX9">
    <property type="taxonomic scope" value="Eukaryota"/>
</dbReference>
<sequence>MPEHRCKYRFNTLLNWKVGQMIRNGCLFKVLHADPSTCQHFSGSLDTDITPFMIYSLNKQKRWEVGRMIDQKFMELLQELNENLDLMFFQRVSVHPWIDNWKWFPPHYYTAMTSSKIREQFEISKDGEYNEKTFRGVGRYFGTAKKKVKWIPTTMEVVTYHVVQEPRNWRKVYTKDFKKYPWDRHNDTHLRKSKFDPKSVKYDLDEFYEDNDEFYLDIIDITSEIPLKTPQKFYNFMDHFVEKPMRNLRKFEYNYVIIY</sequence>
<evidence type="ECO:0000313" key="1">
    <source>
        <dbReference type="EMBL" id="EFO89315.1"/>
    </source>
</evidence>
<organism evidence="2">
    <name type="scientific">Caenorhabditis remanei</name>
    <name type="common">Caenorhabditis vulgaris</name>
    <dbReference type="NCBI Taxonomy" id="31234"/>
    <lineage>
        <taxon>Eukaryota</taxon>
        <taxon>Metazoa</taxon>
        <taxon>Ecdysozoa</taxon>
        <taxon>Nematoda</taxon>
        <taxon>Chromadorea</taxon>
        <taxon>Rhabditida</taxon>
        <taxon>Rhabditina</taxon>
        <taxon>Rhabditomorpha</taxon>
        <taxon>Rhabditoidea</taxon>
        <taxon>Rhabditidae</taxon>
        <taxon>Peloderinae</taxon>
        <taxon>Caenorhabditis</taxon>
    </lineage>
</organism>
<dbReference type="KEGG" id="crq:GCK72_021702"/>
<dbReference type="InParanoid" id="E3N839"/>
<protein>
    <submittedName>
        <fullName evidence="1">Uncharacterized protein</fullName>
    </submittedName>
</protein>
<dbReference type="OMA" id="RISIFPW"/>
<dbReference type="FunCoup" id="E3N839">
    <property type="interactions" value="1409"/>
</dbReference>
<gene>
    <name evidence="1" type="ORF">CRE_15642</name>
</gene>
<proteinExistence type="predicted"/>
<dbReference type="HOGENOM" id="CLU_076183_0_0_1"/>
<evidence type="ECO:0000313" key="2">
    <source>
        <dbReference type="Proteomes" id="UP000008281"/>
    </source>
</evidence>